<sequence length="584" mass="59695">MKPTDTDSIDAILDAGAAGLRYFEVFGPRYLEWTGHTPTGGDYFALAAQYDQQRGTDLESLRNLATVLGEELDGRLDDQATTQTTRFGEVAAYWNGSPAADNAQQYLTDTGTTVASNIDALRAVHAAATTAVTRIDDAVRAKADTIKNEFDPATAAGKTPQQIDWLIDLAQGRGDTSQSVQDRLRTELAEHYVEGSEPAAACRAWLDKVFVTEFDTKVARFTTVCSETHTTVTGAYTQLVTAIEGIDPTAFRSPGGTPAADTELTATSGEPVYLAAVGIPRASPEPDSESAPARQNPAQTTPELPQNPASPSTPSSLALTTTPAAAEISETAGLDTETTTGVPVGAGAPSNTGDSATAGDDAGLGMDDSATGDDAALGLGDSPATPPAETGTSGEWTPADITAMVTAVGTITGTIPDMITAVGSLAGNLDEIITATGDATAAIIDATDNQPSTPTGPAEPDLPLPEAPDDSALVDDGGQEEELMVDVGEDAGDEEIAATLDEETPVETQLQGVEDTTGNDEGQDPQPAAPTPPLAPALGTNPVLATSVSSLRGLAPTPPGTAGHRTGPAVATASTPEPESTLTL</sequence>
<evidence type="ECO:0000256" key="1">
    <source>
        <dbReference type="SAM" id="MobiDB-lite"/>
    </source>
</evidence>
<evidence type="ECO:0000313" key="3">
    <source>
        <dbReference type="Proteomes" id="UP001611263"/>
    </source>
</evidence>
<dbReference type="EMBL" id="JBIRUQ010000006">
    <property type="protein sequence ID" value="MFI1463816.1"/>
    <property type="molecule type" value="Genomic_DNA"/>
</dbReference>
<feature type="compositionally biased region" description="Low complexity" evidence="1">
    <location>
        <begin position="309"/>
        <end position="326"/>
    </location>
</feature>
<dbReference type="GeneID" id="93507742"/>
<comment type="caution">
    <text evidence="2">The sequence shown here is derived from an EMBL/GenBank/DDBJ whole genome shotgun (WGS) entry which is preliminary data.</text>
</comment>
<reference evidence="2 3" key="1">
    <citation type="submission" date="2024-10" db="EMBL/GenBank/DDBJ databases">
        <title>The Natural Products Discovery Center: Release of the First 8490 Sequenced Strains for Exploring Actinobacteria Biosynthetic Diversity.</title>
        <authorList>
            <person name="Kalkreuter E."/>
            <person name="Kautsar S.A."/>
            <person name="Yang D."/>
            <person name="Bader C.D."/>
            <person name="Teijaro C.N."/>
            <person name="Fluegel L."/>
            <person name="Davis C.M."/>
            <person name="Simpson J.R."/>
            <person name="Lauterbach L."/>
            <person name="Steele A.D."/>
            <person name="Gui C."/>
            <person name="Meng S."/>
            <person name="Li G."/>
            <person name="Viehrig K."/>
            <person name="Ye F."/>
            <person name="Su P."/>
            <person name="Kiefer A.F."/>
            <person name="Nichols A."/>
            <person name="Cepeda A.J."/>
            <person name="Yan W."/>
            <person name="Fan B."/>
            <person name="Jiang Y."/>
            <person name="Adhikari A."/>
            <person name="Zheng C.-J."/>
            <person name="Schuster L."/>
            <person name="Cowan T.M."/>
            <person name="Smanski M.J."/>
            <person name="Chevrette M.G."/>
            <person name="De Carvalho L.P.S."/>
            <person name="Shen B."/>
        </authorList>
    </citation>
    <scope>NUCLEOTIDE SEQUENCE [LARGE SCALE GENOMIC DNA]</scope>
    <source>
        <strain evidence="2 3">NPDC020568</strain>
    </source>
</reference>
<feature type="compositionally biased region" description="Polar residues" evidence="1">
    <location>
        <begin position="572"/>
        <end position="584"/>
    </location>
</feature>
<feature type="compositionally biased region" description="Acidic residues" evidence="1">
    <location>
        <begin position="491"/>
        <end position="505"/>
    </location>
</feature>
<organism evidence="2 3">
    <name type="scientific">Nocardia carnea</name>
    <dbReference type="NCBI Taxonomy" id="37328"/>
    <lineage>
        <taxon>Bacteria</taxon>
        <taxon>Bacillati</taxon>
        <taxon>Actinomycetota</taxon>
        <taxon>Actinomycetes</taxon>
        <taxon>Mycobacteriales</taxon>
        <taxon>Nocardiaceae</taxon>
        <taxon>Nocardia</taxon>
    </lineage>
</organism>
<accession>A0ABW7TRY8</accession>
<feature type="region of interest" description="Disordered" evidence="1">
    <location>
        <begin position="491"/>
        <end position="584"/>
    </location>
</feature>
<name>A0ABW7TRY8_9NOCA</name>
<protein>
    <submittedName>
        <fullName evidence="2">Uncharacterized protein</fullName>
    </submittedName>
</protein>
<feature type="compositionally biased region" description="Acidic residues" evidence="1">
    <location>
        <begin position="467"/>
        <end position="476"/>
    </location>
</feature>
<feature type="region of interest" description="Disordered" evidence="1">
    <location>
        <begin position="280"/>
        <end position="396"/>
    </location>
</feature>
<dbReference type="RefSeq" id="WP_033246508.1">
    <property type="nucleotide sequence ID" value="NZ_JBIRUQ010000006.1"/>
</dbReference>
<evidence type="ECO:0000313" key="2">
    <source>
        <dbReference type="EMBL" id="MFI1463816.1"/>
    </source>
</evidence>
<keyword evidence="3" id="KW-1185">Reference proteome</keyword>
<feature type="compositionally biased region" description="Polar residues" evidence="1">
    <location>
        <begin position="506"/>
        <end position="516"/>
    </location>
</feature>
<proteinExistence type="predicted"/>
<feature type="region of interest" description="Disordered" evidence="1">
    <location>
        <begin position="446"/>
        <end position="476"/>
    </location>
</feature>
<dbReference type="Proteomes" id="UP001611263">
    <property type="component" value="Unassembled WGS sequence"/>
</dbReference>
<gene>
    <name evidence="2" type="ORF">ACH4WX_24115</name>
</gene>